<dbReference type="GO" id="GO:0010506">
    <property type="term" value="P:regulation of autophagy"/>
    <property type="evidence" value="ECO:0007669"/>
    <property type="project" value="InterPro"/>
</dbReference>
<organism evidence="6 7">
    <name type="scientific">Neolentinus lepideus HHB14362 ss-1</name>
    <dbReference type="NCBI Taxonomy" id="1314782"/>
    <lineage>
        <taxon>Eukaryota</taxon>
        <taxon>Fungi</taxon>
        <taxon>Dikarya</taxon>
        <taxon>Basidiomycota</taxon>
        <taxon>Agaricomycotina</taxon>
        <taxon>Agaricomycetes</taxon>
        <taxon>Gloeophyllales</taxon>
        <taxon>Gloeophyllaceae</taxon>
        <taxon>Neolentinus</taxon>
    </lineage>
</organism>
<feature type="domain" description="Protein kinase" evidence="5">
    <location>
        <begin position="25"/>
        <end position="297"/>
    </location>
</feature>
<dbReference type="CDD" id="cd14014">
    <property type="entry name" value="STKc_PknB_like"/>
    <property type="match status" value="1"/>
</dbReference>
<reference evidence="6 7" key="1">
    <citation type="journal article" date="2016" name="Mol. Biol. Evol.">
        <title>Comparative Genomics of Early-Diverging Mushroom-Forming Fungi Provides Insights into the Origins of Lignocellulose Decay Capabilities.</title>
        <authorList>
            <person name="Nagy L.G."/>
            <person name="Riley R."/>
            <person name="Tritt A."/>
            <person name="Adam C."/>
            <person name="Daum C."/>
            <person name="Floudas D."/>
            <person name="Sun H."/>
            <person name="Yadav J.S."/>
            <person name="Pangilinan J."/>
            <person name="Larsson K.H."/>
            <person name="Matsuura K."/>
            <person name="Barry K."/>
            <person name="Labutti K."/>
            <person name="Kuo R."/>
            <person name="Ohm R.A."/>
            <person name="Bhattacharya S.S."/>
            <person name="Shirouzu T."/>
            <person name="Yoshinaga Y."/>
            <person name="Martin F.M."/>
            <person name="Grigoriev I.V."/>
            <person name="Hibbett D.S."/>
        </authorList>
    </citation>
    <scope>NUCLEOTIDE SEQUENCE [LARGE SCALE GENOMIC DNA]</scope>
    <source>
        <strain evidence="6 7">HHB14362 ss-1</strain>
    </source>
</reference>
<dbReference type="PANTHER" id="PTHR24348:SF68">
    <property type="entry name" value="SERINE_THREONINE-PROTEIN KINASE ATG1C"/>
    <property type="match status" value="1"/>
</dbReference>
<dbReference type="InterPro" id="IPR045269">
    <property type="entry name" value="Atg1-like"/>
</dbReference>
<feature type="region of interest" description="Disordered" evidence="4">
    <location>
        <begin position="375"/>
        <end position="543"/>
    </location>
</feature>
<dbReference type="SMART" id="SM00220">
    <property type="entry name" value="S_TKc"/>
    <property type="match status" value="1"/>
</dbReference>
<feature type="region of interest" description="Disordered" evidence="4">
    <location>
        <begin position="672"/>
        <end position="697"/>
    </location>
</feature>
<feature type="binding site" evidence="3">
    <location>
        <position position="64"/>
    </location>
    <ligand>
        <name>ATP</name>
        <dbReference type="ChEBI" id="CHEBI:30616"/>
    </ligand>
</feature>
<name>A0A165ULD6_9AGAM</name>
<accession>A0A165ULD6</accession>
<dbReference type="InterPro" id="IPR000719">
    <property type="entry name" value="Prot_kinase_dom"/>
</dbReference>
<dbReference type="Pfam" id="PF00069">
    <property type="entry name" value="Pkinase"/>
    <property type="match status" value="1"/>
</dbReference>
<dbReference type="InterPro" id="IPR017441">
    <property type="entry name" value="Protein_kinase_ATP_BS"/>
</dbReference>
<dbReference type="EMBL" id="KV425558">
    <property type="protein sequence ID" value="KZT28346.1"/>
    <property type="molecule type" value="Genomic_DNA"/>
</dbReference>
<sequence length="1091" mass="120925">MNPPQPPSEATDIFSISDQVLAEKFQFIEEIGFGNWGSVWLCRPKEDPSTEVHESLQHAKVAVKVVHRSKTPTTAARVKSLWNEMKIVRTLREDGHPAIIPFYSFIITPSYAMITMAYHPRLIPVEVPEQHSREWFRLLLSGVEFLHRRGVVHNDIKPANILLSKQNVPIIVDFGFAERYDLESSTAFHSNLAYGTPEYLSPERARGLPHDTRKSDMWALGVTFFEVLVGRTPFEYTEGEQFATKVDLEKYWARTMKGKWVGAYKMSKSMERLLKKMILPNADLRITSSEAMEDPYWTKDLELPASTHKKTVSGHTRSPSLADIISPFSTRGRSVSREHRRKSAKGEGMGNIKHRYLESPPGLDDAKLAKVRRELAPARAAQHKRSRSQSKLRVLRDQSQCQGSSKARVPTITIAADLSPIKGSPPATPAEKPISSKQTAMRKENAVPRNSGTTPPARRPAGPRPPLSPTGGLAVKSASSLNRQASSVGALPDEKKAKVKGTHQKSNGVLRNITDLDRNNENVNKSTASAGKESVKALQRVKEWERERERLREIERLRDTEMESEAENVEPEKPKPKEVVKEKVKFDTDDGSEKENNAQILVLPSKRKVSGSTRFASRSTGEVSPIDWDNSPTSPTSPVAAFSGLKQNLRMSIDKTVQSAKSSVLALGRMSTPALTLSGSGDGGEESGSTGSRESWEEAVIRDANCTLPAVREAFKNERVGADNQVDRMTIWMRNVEKVVEETRHNFASTQVLPPVPLAPASKPISRATSRSSRLPRKVLPANKIFALDDQEDVTMDRSWSSGAPSRHSSPVKAVVDQTISTIPSEKPSTADEIKDVEAKSPPRPRRNTVATRSPEPKFTLDLDQGLPSKRKEKSRSHNDLSRSISPIEQLQFEIDQRIMPSPPLRLSALLDSSLFVASPSSPKPEDAVVPTITLTPTRCEEPDDLAASPFHVEPYPTRQQSLSAEAPVDSPTRRHVEGVYDRFLMATSGVKRVGKGYQSDNNRPLGNIAIRQTTVPKRDNSGFLTSRRPLPPPVSSDDLRRAASADELGFVDRRPRSSGEDEGKNTVRLMGAIKAIVTGKQTSRRASRLL</sequence>
<dbReference type="PROSITE" id="PS00107">
    <property type="entry name" value="PROTEIN_KINASE_ATP"/>
    <property type="match status" value="1"/>
</dbReference>
<evidence type="ECO:0000259" key="5">
    <source>
        <dbReference type="PROSITE" id="PS50011"/>
    </source>
</evidence>
<dbReference type="SUPFAM" id="SSF56112">
    <property type="entry name" value="Protein kinase-like (PK-like)"/>
    <property type="match status" value="1"/>
</dbReference>
<feature type="compositionally biased region" description="Basic and acidic residues" evidence="4">
    <location>
        <begin position="1038"/>
        <end position="1066"/>
    </location>
</feature>
<feature type="compositionally biased region" description="Polar residues" evidence="4">
    <location>
        <begin position="798"/>
        <end position="809"/>
    </location>
</feature>
<keyword evidence="1 3" id="KW-0547">Nucleotide-binding</keyword>
<feature type="region of interest" description="Disordered" evidence="4">
    <location>
        <begin position="797"/>
        <end position="883"/>
    </location>
</feature>
<dbReference type="Gene3D" id="1.10.510.10">
    <property type="entry name" value="Transferase(Phosphotransferase) domain 1"/>
    <property type="match status" value="1"/>
</dbReference>
<dbReference type="PROSITE" id="PS00108">
    <property type="entry name" value="PROTEIN_KINASE_ST"/>
    <property type="match status" value="1"/>
</dbReference>
<feature type="compositionally biased region" description="Polar residues" evidence="4">
    <location>
        <begin position="477"/>
        <end position="487"/>
    </location>
</feature>
<feature type="compositionally biased region" description="Polar residues" evidence="4">
    <location>
        <begin position="610"/>
        <end position="622"/>
    </location>
</feature>
<dbReference type="Proteomes" id="UP000076761">
    <property type="component" value="Unassembled WGS sequence"/>
</dbReference>
<evidence type="ECO:0000313" key="6">
    <source>
        <dbReference type="EMBL" id="KZT28346.1"/>
    </source>
</evidence>
<feature type="compositionally biased region" description="Basic and acidic residues" evidence="4">
    <location>
        <begin position="570"/>
        <end position="596"/>
    </location>
</feature>
<evidence type="ECO:0000256" key="4">
    <source>
        <dbReference type="SAM" id="MobiDB-lite"/>
    </source>
</evidence>
<feature type="region of interest" description="Disordered" evidence="4">
    <location>
        <begin position="309"/>
        <end position="363"/>
    </location>
</feature>
<dbReference type="InterPro" id="IPR008271">
    <property type="entry name" value="Ser/Thr_kinase_AS"/>
</dbReference>
<evidence type="ECO:0000313" key="7">
    <source>
        <dbReference type="Proteomes" id="UP000076761"/>
    </source>
</evidence>
<feature type="compositionally biased region" description="Basic and acidic residues" evidence="4">
    <location>
        <begin position="829"/>
        <end position="841"/>
    </location>
</feature>
<dbReference type="GO" id="GO:0005737">
    <property type="term" value="C:cytoplasm"/>
    <property type="evidence" value="ECO:0007669"/>
    <property type="project" value="TreeGrafter"/>
</dbReference>
<dbReference type="AlphaFoldDB" id="A0A165ULD6"/>
<evidence type="ECO:0000256" key="2">
    <source>
        <dbReference type="ARBA" id="ARBA00022840"/>
    </source>
</evidence>
<gene>
    <name evidence="6" type="ORF">NEOLEDRAFT_916115</name>
</gene>
<evidence type="ECO:0000256" key="3">
    <source>
        <dbReference type="PROSITE-ProRule" id="PRU10141"/>
    </source>
</evidence>
<keyword evidence="2 3" id="KW-0067">ATP-binding</keyword>
<dbReference type="GO" id="GO:0005524">
    <property type="term" value="F:ATP binding"/>
    <property type="evidence" value="ECO:0007669"/>
    <property type="project" value="UniProtKB-UniRule"/>
</dbReference>
<protein>
    <recommendedName>
        <fullName evidence="5">Protein kinase domain-containing protein</fullName>
    </recommendedName>
</protein>
<dbReference type="PROSITE" id="PS50011">
    <property type="entry name" value="PROTEIN_KINASE_DOM"/>
    <property type="match status" value="1"/>
</dbReference>
<dbReference type="OrthoDB" id="68483at2759"/>
<dbReference type="InterPro" id="IPR011009">
    <property type="entry name" value="Kinase-like_dom_sf"/>
</dbReference>
<keyword evidence="7" id="KW-1185">Reference proteome</keyword>
<feature type="region of interest" description="Disordered" evidence="4">
    <location>
        <begin position="561"/>
        <end position="637"/>
    </location>
</feature>
<dbReference type="InParanoid" id="A0A165ULD6"/>
<feature type="compositionally biased region" description="Basic residues" evidence="4">
    <location>
        <begin position="381"/>
        <end position="390"/>
    </location>
</feature>
<proteinExistence type="predicted"/>
<evidence type="ECO:0000256" key="1">
    <source>
        <dbReference type="ARBA" id="ARBA00022741"/>
    </source>
</evidence>
<feature type="region of interest" description="Disordered" evidence="4">
    <location>
        <begin position="1018"/>
        <end position="1066"/>
    </location>
</feature>
<feature type="compositionally biased region" description="Polar residues" evidence="4">
    <location>
        <begin position="818"/>
        <end position="828"/>
    </location>
</feature>
<dbReference type="PANTHER" id="PTHR24348">
    <property type="entry name" value="SERINE/THREONINE-PROTEIN KINASE UNC-51-RELATED"/>
    <property type="match status" value="1"/>
</dbReference>
<dbReference type="STRING" id="1314782.A0A165ULD6"/>
<dbReference type="GO" id="GO:0004674">
    <property type="term" value="F:protein serine/threonine kinase activity"/>
    <property type="evidence" value="ECO:0007669"/>
    <property type="project" value="InterPro"/>
</dbReference>